<name>A0A2P8GUP8_9MICO</name>
<organism evidence="2 4">
    <name type="scientific">Labedella gwakjiensis</name>
    <dbReference type="NCBI Taxonomy" id="390269"/>
    <lineage>
        <taxon>Bacteria</taxon>
        <taxon>Bacillati</taxon>
        <taxon>Actinomycetota</taxon>
        <taxon>Actinomycetes</taxon>
        <taxon>Micrococcales</taxon>
        <taxon>Microbacteriaceae</taxon>
        <taxon>Labedella</taxon>
    </lineage>
</organism>
<dbReference type="OrthoDB" id="5124597at2"/>
<proteinExistence type="predicted"/>
<evidence type="ECO:0000313" key="4">
    <source>
        <dbReference type="Proteomes" id="UP000241203"/>
    </source>
</evidence>
<dbReference type="Pfam" id="PF06877">
    <property type="entry name" value="RraB"/>
    <property type="match status" value="1"/>
</dbReference>
<evidence type="ECO:0000313" key="3">
    <source>
        <dbReference type="EMBL" id="RUQ87724.1"/>
    </source>
</evidence>
<dbReference type="Proteomes" id="UP000241203">
    <property type="component" value="Unassembled WGS sequence"/>
</dbReference>
<dbReference type="EMBL" id="RZGY01000001">
    <property type="protein sequence ID" value="RUQ87724.1"/>
    <property type="molecule type" value="Genomic_DNA"/>
</dbReference>
<dbReference type="Gene3D" id="3.30.70.970">
    <property type="entry name" value="RraB-like"/>
    <property type="match status" value="1"/>
</dbReference>
<dbReference type="InterPro" id="IPR009671">
    <property type="entry name" value="RraB_dom"/>
</dbReference>
<dbReference type="EMBL" id="PYAU01000001">
    <property type="protein sequence ID" value="PSL37681.1"/>
    <property type="molecule type" value="Genomic_DNA"/>
</dbReference>
<sequence length="119" mass="12460">MGLFSRRSKRSAAVVPATGNADDDHLLALLASTPGGLDAPRDWIHYLYCATGDGAAAMERAAVAAGWTVRRVHEGEGIVASRQDLAVTPVAVVETREFFEALAASVEGGEYDGWEASAG</sequence>
<keyword evidence="5" id="KW-1185">Reference proteome</keyword>
<protein>
    <submittedName>
        <fullName evidence="2">Regulator of ribonuclease activity B</fullName>
    </submittedName>
</protein>
<evidence type="ECO:0000313" key="2">
    <source>
        <dbReference type="EMBL" id="PSL37681.1"/>
    </source>
</evidence>
<reference evidence="2 4" key="1">
    <citation type="submission" date="2018-03" db="EMBL/GenBank/DDBJ databases">
        <title>Genomic Encyclopedia of Archaeal and Bacterial Type Strains, Phase II (KMG-II): from individual species to whole genera.</title>
        <authorList>
            <person name="Goeker M."/>
        </authorList>
    </citation>
    <scope>NUCLEOTIDE SEQUENCE [LARGE SCALE GENOMIC DNA]</scope>
    <source>
        <strain evidence="2 4">DSM 21548</strain>
    </source>
</reference>
<feature type="domain" description="Regulator of ribonuclease activity B" evidence="1">
    <location>
        <begin position="26"/>
        <end position="115"/>
    </location>
</feature>
<accession>A0A2P8GUP8</accession>
<dbReference type="RefSeq" id="WP_106562796.1">
    <property type="nucleotide sequence ID" value="NZ_PYAU01000001.1"/>
</dbReference>
<evidence type="ECO:0000313" key="5">
    <source>
        <dbReference type="Proteomes" id="UP000268291"/>
    </source>
</evidence>
<dbReference type="Proteomes" id="UP000268291">
    <property type="component" value="Unassembled WGS sequence"/>
</dbReference>
<evidence type="ECO:0000259" key="1">
    <source>
        <dbReference type="Pfam" id="PF06877"/>
    </source>
</evidence>
<dbReference type="InterPro" id="IPR036701">
    <property type="entry name" value="RraB-like_sf"/>
</dbReference>
<reference evidence="3 5" key="2">
    <citation type="submission" date="2018-12" db="EMBL/GenBank/DDBJ databases">
        <authorList>
            <person name="hu s."/>
            <person name="Xu Y."/>
            <person name="Xu B."/>
            <person name="Li F."/>
        </authorList>
    </citation>
    <scope>NUCLEOTIDE SEQUENCE [LARGE SCALE GENOMIC DNA]</scope>
    <source>
        <strain evidence="3 5">KSW2-17</strain>
    </source>
</reference>
<gene>
    <name evidence="2" type="ORF">CLV49_1288</name>
    <name evidence="3" type="ORF">ELQ93_12760</name>
</gene>
<dbReference type="AlphaFoldDB" id="A0A2P8GUP8"/>
<comment type="caution">
    <text evidence="2">The sequence shown here is derived from an EMBL/GenBank/DDBJ whole genome shotgun (WGS) entry which is preliminary data.</text>
</comment>